<dbReference type="InterPro" id="IPR007685">
    <property type="entry name" value="RelA_SpoT"/>
</dbReference>
<comment type="caution">
    <text evidence="2">The sequence shown here is derived from an EMBL/GenBank/DDBJ whole genome shotgun (WGS) entry which is preliminary data.</text>
</comment>
<accession>A0ABP2ZIH4</accession>
<reference evidence="2 3" key="1">
    <citation type="submission" date="2013-10" db="EMBL/GenBank/DDBJ databases">
        <title>The Genome Sequence of Acinetobacter lwoffii NIPH 512.</title>
        <authorList>
            <consortium name="The Broad Institute Genomics Platform"/>
            <consortium name="The Broad Institute Genome Sequencing Center for Infectious Disease"/>
            <person name="Cerqueira G."/>
            <person name="Feldgarden M."/>
            <person name="Courvalin P."/>
            <person name="Grillot-Courvalin C."/>
            <person name="Clermont D."/>
            <person name="Rocha E."/>
            <person name="Yoon E.-J."/>
            <person name="Nemec A."/>
            <person name="Young S.K."/>
            <person name="Zeng Q."/>
            <person name="Gargeya S."/>
            <person name="Fitzgerald M."/>
            <person name="Abouelleil A."/>
            <person name="Alvarado L."/>
            <person name="Berlin A.M."/>
            <person name="Chapman S.B."/>
            <person name="Gainer-Dewar J."/>
            <person name="Goldberg J."/>
            <person name="Gnerre S."/>
            <person name="Griggs A."/>
            <person name="Gujja S."/>
            <person name="Hansen M."/>
            <person name="Howarth C."/>
            <person name="Imamovic A."/>
            <person name="Ireland A."/>
            <person name="Larimer J."/>
            <person name="McCowan C."/>
            <person name="Murphy C."/>
            <person name="Pearson M."/>
            <person name="Poon T.W."/>
            <person name="Priest M."/>
            <person name="Roberts A."/>
            <person name="Saif S."/>
            <person name="Shea T."/>
            <person name="Sykes S."/>
            <person name="Wortman J."/>
            <person name="Nusbaum C."/>
            <person name="Birren B."/>
        </authorList>
    </citation>
    <scope>NUCLEOTIDE SEQUENCE [LARGE SCALE GENOMIC DNA]</scope>
    <source>
        <strain evidence="2 3">NIPH 512</strain>
    </source>
</reference>
<dbReference type="SMART" id="SM00954">
    <property type="entry name" value="RelA_SpoT"/>
    <property type="match status" value="1"/>
</dbReference>
<dbReference type="Proteomes" id="UP000018465">
    <property type="component" value="Unassembled WGS sequence"/>
</dbReference>
<dbReference type="PANTHER" id="PTHR47837:SF1">
    <property type="entry name" value="GTP PYROPHOSPHOKINASE YJBM"/>
    <property type="match status" value="1"/>
</dbReference>
<sequence length="382" mass="44361">MKYSKKQIEKAGFDLIGSAIEFDKKLLSETMSVLTDWRDSHITALDTCENFLKSKVYSTDSAAFIAKRIKRTESIVKKLKRFNKMSLKNMQDIGGIRIVLANNKKVKKLFDELCKEPNFMNDDGNVKFKDYILEPKADGYRSIHIIGKFLNDDQELKNIEVQLRTALQHCWATSLEIIDLFTNQNLKLNEGTTEWRLFFKYVSNQFEIIESLKGFKRNDQRSMVTEYIEFIKKEEKLNSMNEAVYIHNFVTKLIPGSSYTIESLFQEYARSLHSIDEKILKGKSKQGYVLLRLNVFTGRLDTEYYDKSQYSEASKRYSFYETTLAANKSWVVALVSSNAVGGIKEAYPNYFADSKVFWNYIALIRQAAFIGYFTNQARKKVS</sequence>
<dbReference type="InterPro" id="IPR052366">
    <property type="entry name" value="GTP_Pyrophosphokinase"/>
</dbReference>
<proteinExistence type="predicted"/>
<evidence type="ECO:0000313" key="3">
    <source>
        <dbReference type="Proteomes" id="UP000018465"/>
    </source>
</evidence>
<protein>
    <recommendedName>
        <fullName evidence="1">RelA/SpoT domain-containing protein</fullName>
    </recommendedName>
</protein>
<evidence type="ECO:0000259" key="1">
    <source>
        <dbReference type="SMART" id="SM00954"/>
    </source>
</evidence>
<dbReference type="Pfam" id="PF04607">
    <property type="entry name" value="RelA_SpoT"/>
    <property type="match status" value="1"/>
</dbReference>
<feature type="domain" description="RelA/SpoT" evidence="1">
    <location>
        <begin position="67"/>
        <end position="186"/>
    </location>
</feature>
<dbReference type="Gene3D" id="3.30.460.10">
    <property type="entry name" value="Beta Polymerase, domain 2"/>
    <property type="match status" value="1"/>
</dbReference>
<gene>
    <name evidence="2" type="ORF">P800_00248</name>
</gene>
<keyword evidence="3" id="KW-1185">Reference proteome</keyword>
<name>A0ABP2ZIH4_ACILW</name>
<dbReference type="InterPro" id="IPR043519">
    <property type="entry name" value="NT_sf"/>
</dbReference>
<dbReference type="RefSeq" id="WP_004646255.1">
    <property type="nucleotide sequence ID" value="NZ_KI530561.1"/>
</dbReference>
<dbReference type="SUPFAM" id="SSF81301">
    <property type="entry name" value="Nucleotidyltransferase"/>
    <property type="match status" value="1"/>
</dbReference>
<dbReference type="PANTHER" id="PTHR47837">
    <property type="entry name" value="GTP PYROPHOSPHOKINASE YJBM"/>
    <property type="match status" value="1"/>
</dbReference>
<organism evidence="2 3">
    <name type="scientific">Acinetobacter lwoffii NCTC 5866 = CIP 64.10 = NIPH 512</name>
    <dbReference type="NCBI Taxonomy" id="981327"/>
    <lineage>
        <taxon>Bacteria</taxon>
        <taxon>Pseudomonadati</taxon>
        <taxon>Pseudomonadota</taxon>
        <taxon>Gammaproteobacteria</taxon>
        <taxon>Moraxellales</taxon>
        <taxon>Moraxellaceae</taxon>
        <taxon>Acinetobacter</taxon>
    </lineage>
</organism>
<dbReference type="CDD" id="cd05399">
    <property type="entry name" value="NT_Rel-Spo_like"/>
    <property type="match status" value="1"/>
</dbReference>
<evidence type="ECO:0000313" key="2">
    <source>
        <dbReference type="EMBL" id="ESJ95443.1"/>
    </source>
</evidence>
<dbReference type="EMBL" id="AYHO01000002">
    <property type="protein sequence ID" value="ESJ95443.1"/>
    <property type="molecule type" value="Genomic_DNA"/>
</dbReference>